<evidence type="ECO:0000256" key="4">
    <source>
        <dbReference type="ARBA" id="ARBA00022618"/>
    </source>
</evidence>
<feature type="coiled-coil region" evidence="10">
    <location>
        <begin position="119"/>
        <end position="146"/>
    </location>
</feature>
<proteinExistence type="predicted"/>
<keyword evidence="3" id="KW-0158">Chromosome</keyword>
<dbReference type="GO" id="GO:0051301">
    <property type="term" value="P:cell division"/>
    <property type="evidence" value="ECO:0007669"/>
    <property type="project" value="UniProtKB-KW"/>
</dbReference>
<evidence type="ECO:0000256" key="8">
    <source>
        <dbReference type="ARBA" id="ARBA00023306"/>
    </source>
</evidence>
<dbReference type="EMBL" id="CP151513">
    <property type="protein sequence ID" value="WZN65789.1"/>
    <property type="molecule type" value="Genomic_DNA"/>
</dbReference>
<dbReference type="Proteomes" id="UP001472866">
    <property type="component" value="Chromosome 13"/>
</dbReference>
<dbReference type="InterPro" id="IPR007128">
    <property type="entry name" value="PMF1/Nnf1"/>
</dbReference>
<keyword evidence="12" id="KW-1185">Reference proteome</keyword>
<reference evidence="11 12" key="1">
    <citation type="submission" date="2024-03" db="EMBL/GenBank/DDBJ databases">
        <title>Complete genome sequence of the green alga Chloropicon roscoffensis RCC1871.</title>
        <authorList>
            <person name="Lemieux C."/>
            <person name="Pombert J.-F."/>
            <person name="Otis C."/>
            <person name="Turmel M."/>
        </authorList>
    </citation>
    <scope>NUCLEOTIDE SEQUENCE [LARGE SCALE GENOMIC DNA]</scope>
    <source>
        <strain evidence="11 12">RCC1871</strain>
    </source>
</reference>
<evidence type="ECO:0000256" key="3">
    <source>
        <dbReference type="ARBA" id="ARBA00022454"/>
    </source>
</evidence>
<organism evidence="11 12">
    <name type="scientific">Chloropicon roscoffensis</name>
    <dbReference type="NCBI Taxonomy" id="1461544"/>
    <lineage>
        <taxon>Eukaryota</taxon>
        <taxon>Viridiplantae</taxon>
        <taxon>Chlorophyta</taxon>
        <taxon>Chloropicophyceae</taxon>
        <taxon>Chloropicales</taxon>
        <taxon>Chloropicaceae</taxon>
        <taxon>Chloropicon</taxon>
    </lineage>
</organism>
<evidence type="ECO:0000256" key="10">
    <source>
        <dbReference type="SAM" id="Coils"/>
    </source>
</evidence>
<dbReference type="GO" id="GO:0000444">
    <property type="term" value="C:MIS12/MIND type complex"/>
    <property type="evidence" value="ECO:0007669"/>
    <property type="project" value="InterPro"/>
</dbReference>
<gene>
    <name evidence="11" type="ORF">HKI87_13g73510</name>
</gene>
<evidence type="ECO:0000256" key="9">
    <source>
        <dbReference type="ARBA" id="ARBA00023328"/>
    </source>
</evidence>
<evidence type="ECO:0000256" key="7">
    <source>
        <dbReference type="ARBA" id="ARBA00023242"/>
    </source>
</evidence>
<protein>
    <submittedName>
        <fullName evidence="11">Uncharacterized protein</fullName>
    </submittedName>
</protein>
<dbReference type="GO" id="GO:0005634">
    <property type="term" value="C:nucleus"/>
    <property type="evidence" value="ECO:0007669"/>
    <property type="project" value="UniProtKB-SubCell"/>
</dbReference>
<keyword evidence="9" id="KW-0137">Centromere</keyword>
<evidence type="ECO:0000256" key="5">
    <source>
        <dbReference type="ARBA" id="ARBA00022776"/>
    </source>
</evidence>
<dbReference type="Pfam" id="PF03980">
    <property type="entry name" value="Nnf1"/>
    <property type="match status" value="1"/>
</dbReference>
<evidence type="ECO:0000313" key="11">
    <source>
        <dbReference type="EMBL" id="WZN65789.1"/>
    </source>
</evidence>
<keyword evidence="6" id="KW-0995">Kinetochore</keyword>
<keyword evidence="10" id="KW-0175">Coiled coil</keyword>
<evidence type="ECO:0000313" key="12">
    <source>
        <dbReference type="Proteomes" id="UP001472866"/>
    </source>
</evidence>
<name>A0AAX4PHK6_9CHLO</name>
<sequence length="169" mass="18693">MATATESRAGALRACVQEHVDVTLNEVGEQAFDIILRDVTPEFRNTFVKLYNQAVQGIKQNTLEELEVICSEAGLWKKLDSLDALSKECGLSANQKTLEALRVSATSEKPDDLVRKAAIALKRKEKESLEEQLQGLRGKKEELTRLAGERRETVSDLLGKINAVSAKLL</sequence>
<evidence type="ECO:0000256" key="1">
    <source>
        <dbReference type="ARBA" id="ARBA00004123"/>
    </source>
</evidence>
<keyword evidence="7" id="KW-0539">Nucleus</keyword>
<evidence type="ECO:0000256" key="6">
    <source>
        <dbReference type="ARBA" id="ARBA00022838"/>
    </source>
</evidence>
<comment type="subcellular location">
    <subcellularLocation>
        <location evidence="2">Chromosome</location>
        <location evidence="2">Centromere</location>
        <location evidence="2">Kinetochore</location>
    </subcellularLocation>
    <subcellularLocation>
        <location evidence="1">Nucleus</location>
    </subcellularLocation>
</comment>
<dbReference type="AlphaFoldDB" id="A0AAX4PHK6"/>
<evidence type="ECO:0000256" key="2">
    <source>
        <dbReference type="ARBA" id="ARBA00004629"/>
    </source>
</evidence>
<keyword evidence="4" id="KW-0132">Cell division</keyword>
<keyword evidence="5" id="KW-0498">Mitosis</keyword>
<keyword evidence="8" id="KW-0131">Cell cycle</keyword>
<accession>A0AAX4PHK6</accession>